<evidence type="ECO:0000313" key="2">
    <source>
        <dbReference type="Proteomes" id="UP001162131"/>
    </source>
</evidence>
<name>A0AAU9J263_9CILI</name>
<reference evidence="1" key="1">
    <citation type="submission" date="2021-09" db="EMBL/GenBank/DDBJ databases">
        <authorList>
            <consortium name="AG Swart"/>
            <person name="Singh M."/>
            <person name="Singh A."/>
            <person name="Seah K."/>
            <person name="Emmerich C."/>
        </authorList>
    </citation>
    <scope>NUCLEOTIDE SEQUENCE</scope>
    <source>
        <strain evidence="1">ATCC30299</strain>
    </source>
</reference>
<evidence type="ECO:0000313" key="1">
    <source>
        <dbReference type="EMBL" id="CAG9314724.1"/>
    </source>
</evidence>
<accession>A0AAU9J263</accession>
<proteinExistence type="predicted"/>
<gene>
    <name evidence="1" type="ORF">BSTOLATCC_MIC11719</name>
</gene>
<protein>
    <submittedName>
        <fullName evidence="1">Uncharacterized protein</fullName>
    </submittedName>
</protein>
<sequence length="212" mass="24270">MQIFSKRLHNIKNINTILCYYSLHFYLNISLENYSFVELIMSKFIVLVLTLLIASSGTEPNLKFNIYNCIVDTVVLEEIILEMAMEISSIWYIQEGFHKMLFVFSLIPQWMYQCIPLIVADTATEDPNIDFIPLSDKEILVNGKLVEISKEEAAEDSQAWADCKDVVADGLARLINAKDALDSQDYQTMVENLLSMKSLKLPLLKMCKGNRI</sequence>
<organism evidence="1 2">
    <name type="scientific">Blepharisma stoltei</name>
    <dbReference type="NCBI Taxonomy" id="1481888"/>
    <lineage>
        <taxon>Eukaryota</taxon>
        <taxon>Sar</taxon>
        <taxon>Alveolata</taxon>
        <taxon>Ciliophora</taxon>
        <taxon>Postciliodesmatophora</taxon>
        <taxon>Heterotrichea</taxon>
        <taxon>Heterotrichida</taxon>
        <taxon>Blepharismidae</taxon>
        <taxon>Blepharisma</taxon>
    </lineage>
</organism>
<dbReference type="Proteomes" id="UP001162131">
    <property type="component" value="Unassembled WGS sequence"/>
</dbReference>
<dbReference type="EMBL" id="CAJZBQ010000012">
    <property type="protein sequence ID" value="CAG9314724.1"/>
    <property type="molecule type" value="Genomic_DNA"/>
</dbReference>
<dbReference type="AlphaFoldDB" id="A0AAU9J263"/>
<comment type="caution">
    <text evidence="1">The sequence shown here is derived from an EMBL/GenBank/DDBJ whole genome shotgun (WGS) entry which is preliminary data.</text>
</comment>
<keyword evidence="2" id="KW-1185">Reference proteome</keyword>